<evidence type="ECO:0000256" key="3">
    <source>
        <dbReference type="ARBA" id="ARBA00023235"/>
    </source>
</evidence>
<evidence type="ECO:0000256" key="5">
    <source>
        <dbReference type="RuleBase" id="RU003792"/>
    </source>
</evidence>
<dbReference type="InterPro" id="IPR020094">
    <property type="entry name" value="TruA/RsuA/RluB/E/F_N"/>
</dbReference>
<comment type="function">
    <text evidence="4">Formation of pseudouridine at positions 38, 39 and 40 in the anticodon stem and loop of transfer RNAs.</text>
</comment>
<comment type="catalytic activity">
    <reaction evidence="4 5">
        <text>uridine(38/39/40) in tRNA = pseudouridine(38/39/40) in tRNA</text>
        <dbReference type="Rhea" id="RHEA:22376"/>
        <dbReference type="Rhea" id="RHEA-COMP:10085"/>
        <dbReference type="Rhea" id="RHEA-COMP:10087"/>
        <dbReference type="ChEBI" id="CHEBI:65314"/>
        <dbReference type="ChEBI" id="CHEBI:65315"/>
        <dbReference type="EC" id="5.4.99.12"/>
    </reaction>
</comment>
<evidence type="ECO:0000256" key="4">
    <source>
        <dbReference type="HAMAP-Rule" id="MF_00171"/>
    </source>
</evidence>
<dbReference type="Pfam" id="PF01416">
    <property type="entry name" value="PseudoU_synth_1"/>
    <property type="match status" value="2"/>
</dbReference>
<evidence type="ECO:0000256" key="1">
    <source>
        <dbReference type="ARBA" id="ARBA00009375"/>
    </source>
</evidence>
<dbReference type="Proteomes" id="UP001196980">
    <property type="component" value="Unassembled WGS sequence"/>
</dbReference>
<dbReference type="PANTHER" id="PTHR11142">
    <property type="entry name" value="PSEUDOURIDYLATE SYNTHASE"/>
    <property type="match status" value="1"/>
</dbReference>
<keyword evidence="3 4" id="KW-0413">Isomerase</keyword>
<dbReference type="Gene3D" id="3.30.70.580">
    <property type="entry name" value="Pseudouridine synthase I, catalytic domain, N-terminal subdomain"/>
    <property type="match status" value="1"/>
</dbReference>
<dbReference type="InterPro" id="IPR020103">
    <property type="entry name" value="PsdUridine_synth_cat_dom_sf"/>
</dbReference>
<dbReference type="InterPro" id="IPR020097">
    <property type="entry name" value="PsdUridine_synth_TruA_a/b_dom"/>
</dbReference>
<comment type="caution">
    <text evidence="4">Lacks conserved residue(s) required for the propagation of feature annotation.</text>
</comment>
<evidence type="ECO:0000313" key="7">
    <source>
        <dbReference type="EMBL" id="MBV6340245.1"/>
    </source>
</evidence>
<feature type="domain" description="Pseudouridine synthase I TruA alpha/beta" evidence="6">
    <location>
        <begin position="143"/>
        <end position="255"/>
    </location>
</feature>
<dbReference type="HAMAP" id="MF_00171">
    <property type="entry name" value="TruA"/>
    <property type="match status" value="1"/>
</dbReference>
<organism evidence="7 8">
    <name type="scientific">Candidatus Magnetobacterium casense</name>
    <dbReference type="NCBI Taxonomy" id="1455061"/>
    <lineage>
        <taxon>Bacteria</taxon>
        <taxon>Pseudomonadati</taxon>
        <taxon>Nitrospirota</taxon>
        <taxon>Thermodesulfovibrionia</taxon>
        <taxon>Thermodesulfovibrionales</taxon>
        <taxon>Candidatus Magnetobacteriaceae</taxon>
        <taxon>Candidatus Magnetobacterium</taxon>
    </lineage>
</organism>
<comment type="caution">
    <text evidence="7">The sequence shown here is derived from an EMBL/GenBank/DDBJ whole genome shotgun (WGS) entry which is preliminary data.</text>
</comment>
<dbReference type="PANTHER" id="PTHR11142:SF0">
    <property type="entry name" value="TRNA PSEUDOURIDINE SYNTHASE-LIKE 1"/>
    <property type="match status" value="1"/>
</dbReference>
<dbReference type="InterPro" id="IPR020095">
    <property type="entry name" value="PsdUridine_synth_TruA_C"/>
</dbReference>
<name>A0ABS6RUE8_9BACT</name>
<dbReference type="NCBIfam" id="TIGR00071">
    <property type="entry name" value="hisT_truA"/>
    <property type="match status" value="1"/>
</dbReference>
<dbReference type="SUPFAM" id="SSF55120">
    <property type="entry name" value="Pseudouridine synthase"/>
    <property type="match status" value="1"/>
</dbReference>
<keyword evidence="2 4" id="KW-0819">tRNA processing</keyword>
<reference evidence="7 8" key="1">
    <citation type="journal article" date="2020" name="J Geophys Res Biogeosci">
        <title>Magnetotaxis as an Adaptation to Enable Bacterial Shuttling of Microbial Sulfur and Sulfur Cycling Across Aquatic Oxic#Anoxic Interfaces.</title>
        <authorList>
            <person name="Li J."/>
            <person name="Liu P."/>
            <person name="Wang J."/>
            <person name="Roberts A.P."/>
            <person name="Pan Y."/>
        </authorList>
    </citation>
    <scope>NUCLEOTIDE SEQUENCE [LARGE SCALE GENOMIC DNA]</scope>
    <source>
        <strain evidence="7 8">MYR-1_YQ</strain>
    </source>
</reference>
<dbReference type="EC" id="5.4.99.12" evidence="4"/>
<feature type="active site" description="Nucleophile" evidence="4">
    <location>
        <position position="52"/>
    </location>
</feature>
<dbReference type="CDD" id="cd02570">
    <property type="entry name" value="PseudoU_synth_EcTruA"/>
    <property type="match status" value="1"/>
</dbReference>
<evidence type="ECO:0000256" key="2">
    <source>
        <dbReference type="ARBA" id="ARBA00022694"/>
    </source>
</evidence>
<dbReference type="InterPro" id="IPR001406">
    <property type="entry name" value="PsdUridine_synth_TruA"/>
</dbReference>
<keyword evidence="8" id="KW-1185">Reference proteome</keyword>
<comment type="similarity">
    <text evidence="1 4 5">Belongs to the tRNA pseudouridine synthase TruA family.</text>
</comment>
<gene>
    <name evidence="4 7" type="primary">truA</name>
    <name evidence="7" type="ORF">HWQ67_01475</name>
</gene>
<comment type="subunit">
    <text evidence="4">Homodimer.</text>
</comment>
<sequence>MATIRLTLSYDGTNYHGWQVQPATETIQGRIERSLRAITLKDVTLIGAGRTDAGVHALGQVAVFSVDTHLPPHTIMRALNAILPADIRILEADYAPDGFHPRFSARAKRYAYVISMGGAVSPFLYRYCWHIGHPLDVAAMATAAGTLTGKHDFKSFCASDTDIKTTTREVTTLGVERLPLLRFMDFDIAGDFIRVSIEADGFLRHMVRNIVGTLVAVGRGRLHHEGVRDILAARDRRRAGENAPARGLFLERVFY</sequence>
<dbReference type="Gene3D" id="3.30.70.660">
    <property type="entry name" value="Pseudouridine synthase I, catalytic domain, C-terminal subdomain"/>
    <property type="match status" value="1"/>
</dbReference>
<dbReference type="EMBL" id="JABXWD010000013">
    <property type="protein sequence ID" value="MBV6340245.1"/>
    <property type="molecule type" value="Genomic_DNA"/>
</dbReference>
<evidence type="ECO:0000313" key="8">
    <source>
        <dbReference type="Proteomes" id="UP001196980"/>
    </source>
</evidence>
<protein>
    <recommendedName>
        <fullName evidence="4">tRNA pseudouridine synthase A</fullName>
        <ecNumber evidence="4">5.4.99.12</ecNumber>
    </recommendedName>
    <alternativeName>
        <fullName evidence="4">tRNA pseudouridine(38-40) synthase</fullName>
    </alternativeName>
    <alternativeName>
        <fullName evidence="4">tRNA pseudouridylate synthase I</fullName>
    </alternativeName>
    <alternativeName>
        <fullName evidence="4">tRNA-uridine isomerase I</fullName>
    </alternativeName>
</protein>
<accession>A0ABS6RUE8</accession>
<feature type="domain" description="Pseudouridine synthase I TruA alpha/beta" evidence="6">
    <location>
        <begin position="9"/>
        <end position="103"/>
    </location>
</feature>
<dbReference type="PIRSF" id="PIRSF001430">
    <property type="entry name" value="tRNA_psdUrid_synth"/>
    <property type="match status" value="1"/>
</dbReference>
<feature type="binding site" evidence="4">
    <location>
        <position position="110"/>
    </location>
    <ligand>
        <name>substrate</name>
    </ligand>
</feature>
<dbReference type="GO" id="GO:0160147">
    <property type="term" value="F:tRNA pseudouridine(38-40) synthase activity"/>
    <property type="evidence" value="ECO:0007669"/>
    <property type="project" value="UniProtKB-EC"/>
</dbReference>
<proteinExistence type="inferred from homology"/>
<evidence type="ECO:0000259" key="6">
    <source>
        <dbReference type="Pfam" id="PF01416"/>
    </source>
</evidence>